<evidence type="ECO:0000256" key="1">
    <source>
        <dbReference type="ARBA" id="ARBA00010923"/>
    </source>
</evidence>
<dbReference type="RefSeq" id="WP_038101610.1">
    <property type="nucleotide sequence ID" value="NZ_JFDP01000005.1"/>
</dbReference>
<feature type="domain" description="Type I restriction modification DNA specificity" evidence="4">
    <location>
        <begin position="225"/>
        <end position="366"/>
    </location>
</feature>
<dbReference type="SUPFAM" id="SSF116734">
    <property type="entry name" value="DNA methylase specificity domain"/>
    <property type="match status" value="2"/>
</dbReference>
<evidence type="ECO:0000256" key="3">
    <source>
        <dbReference type="ARBA" id="ARBA00023125"/>
    </source>
</evidence>
<dbReference type="PANTHER" id="PTHR30408:SF13">
    <property type="entry name" value="TYPE I RESTRICTION ENZYME HINDI SPECIFICITY SUBUNIT"/>
    <property type="match status" value="1"/>
</dbReference>
<evidence type="ECO:0000259" key="4">
    <source>
        <dbReference type="Pfam" id="PF01420"/>
    </source>
</evidence>
<dbReference type="EMBL" id="JFDP01000005">
    <property type="protein sequence ID" value="KEZ24112.1"/>
    <property type="molecule type" value="Genomic_DNA"/>
</dbReference>
<dbReference type="Proteomes" id="UP000028537">
    <property type="component" value="Unassembled WGS sequence"/>
</dbReference>
<dbReference type="Pfam" id="PF01420">
    <property type="entry name" value="Methylase_S"/>
    <property type="match status" value="2"/>
</dbReference>
<gene>
    <name evidence="5" type="primary">hsdS</name>
    <name evidence="5" type="ORF">UDIV_0610</name>
</gene>
<dbReference type="GO" id="GO:0009307">
    <property type="term" value="P:DNA restriction-modification system"/>
    <property type="evidence" value="ECO:0007669"/>
    <property type="project" value="UniProtKB-KW"/>
</dbReference>
<protein>
    <submittedName>
        <fullName evidence="5">Type I restriction modification system specificity (S) subunit, HsdS</fullName>
    </submittedName>
</protein>
<accession>A0A084F1M0</accession>
<keyword evidence="2" id="KW-0680">Restriction system</keyword>
<dbReference type="InterPro" id="IPR000055">
    <property type="entry name" value="Restrct_endonuc_typeI_TRD"/>
</dbReference>
<dbReference type="OrthoDB" id="401454at2"/>
<dbReference type="AlphaFoldDB" id="A0A084F1M0"/>
<dbReference type="PANTHER" id="PTHR30408">
    <property type="entry name" value="TYPE-1 RESTRICTION ENZYME ECOKI SPECIFICITY PROTEIN"/>
    <property type="match status" value="1"/>
</dbReference>
<keyword evidence="3" id="KW-0238">DNA-binding</keyword>
<evidence type="ECO:0000313" key="5">
    <source>
        <dbReference type="EMBL" id="KEZ24112.1"/>
    </source>
</evidence>
<dbReference type="InterPro" id="IPR052021">
    <property type="entry name" value="Type-I_RS_S_subunit"/>
</dbReference>
<reference evidence="5 6" key="1">
    <citation type="submission" date="2014-02" db="EMBL/GenBank/DDBJ databases">
        <title>Genome sequence of Ureaplasma diversum strain 246.</title>
        <authorList>
            <person name="Sirand-Pugnet P."/>
            <person name="Breton M."/>
            <person name="Dordet-Frisoni E."/>
            <person name="Baranowski E."/>
            <person name="Barre A."/>
            <person name="Couture C."/>
            <person name="Dupuy V."/>
            <person name="Gaurivaud P."/>
            <person name="Jacob D."/>
            <person name="Lemaitre C."/>
            <person name="Manso-Silvan L."/>
            <person name="Nikolski M."/>
            <person name="Nouvel L.-X."/>
            <person name="Poumarat F."/>
            <person name="Tardy F."/>
            <person name="Thebault P."/>
            <person name="Theil S."/>
            <person name="Citti C."/>
            <person name="Thiaucourt F."/>
            <person name="Blanchard A."/>
        </authorList>
    </citation>
    <scope>NUCLEOTIDE SEQUENCE [LARGE SCALE GENOMIC DNA]</scope>
    <source>
        <strain evidence="5 6">NCTC 246</strain>
    </source>
</reference>
<sequence>MSRISIGKKLYLKGRVGWKGLKKSEYLDSSEYRIINASALENEKINWNKAGYISKDRYEESPEIMLQKNDILISKDGTLGKIGYVEQLDSKTTVASGIFVLRNTKPEVINTRYLYQLLKSDIFKKFIKNNKAEGSTINHLYQADLVNFEVDFPSLFLQNSISNILDSIDSKISINNKINDNLYEQMKFLYDYYFLQFDFPNEGGKPYKSVGGQMVWNKILKRHIPANWMNKNIKEISSITWGQCPDGKNILDKTTQGQNLLDYCSGAGDMKGGFVVDCQAKTDNSKRLSHKNDILISIAGKIGDICVVDHTISLGRAAMAYTANSHIELPFIYLTLCTLNKKMTIISTGSIQKVINNAHIDDFNFAYSEEVVKQFGQATIHIFQKLMYIANENRELAKLRDFLLPLLMNGQATIKD</sequence>
<feature type="domain" description="Type I restriction modification DNA specificity" evidence="4">
    <location>
        <begin position="21"/>
        <end position="182"/>
    </location>
</feature>
<dbReference type="Gene3D" id="3.90.220.20">
    <property type="entry name" value="DNA methylase specificity domains"/>
    <property type="match status" value="2"/>
</dbReference>
<proteinExistence type="inferred from homology"/>
<organism evidence="5 6">
    <name type="scientific">Ureaplasma diversum NCTC 246</name>
    <dbReference type="NCBI Taxonomy" id="1188241"/>
    <lineage>
        <taxon>Bacteria</taxon>
        <taxon>Bacillati</taxon>
        <taxon>Mycoplasmatota</taxon>
        <taxon>Mycoplasmoidales</taxon>
        <taxon>Mycoplasmoidaceae</taxon>
        <taxon>Ureaplasma</taxon>
    </lineage>
</organism>
<comment type="similarity">
    <text evidence="1">Belongs to the type-I restriction system S methylase family.</text>
</comment>
<dbReference type="InterPro" id="IPR044946">
    <property type="entry name" value="Restrct_endonuc_typeI_TRD_sf"/>
</dbReference>
<dbReference type="GO" id="GO:0003677">
    <property type="term" value="F:DNA binding"/>
    <property type="evidence" value="ECO:0007669"/>
    <property type="project" value="UniProtKB-KW"/>
</dbReference>
<evidence type="ECO:0000256" key="2">
    <source>
        <dbReference type="ARBA" id="ARBA00022747"/>
    </source>
</evidence>
<name>A0A084F1M0_9BACT</name>
<keyword evidence="6" id="KW-1185">Reference proteome</keyword>
<evidence type="ECO:0000313" key="6">
    <source>
        <dbReference type="Proteomes" id="UP000028537"/>
    </source>
</evidence>
<dbReference type="eggNOG" id="COG0732">
    <property type="taxonomic scope" value="Bacteria"/>
</dbReference>
<comment type="caution">
    <text evidence="5">The sequence shown here is derived from an EMBL/GenBank/DDBJ whole genome shotgun (WGS) entry which is preliminary data.</text>
</comment>